<feature type="compositionally biased region" description="Basic and acidic residues" evidence="9">
    <location>
        <begin position="254"/>
        <end position="270"/>
    </location>
</feature>
<keyword evidence="12" id="KW-1185">Reference proteome</keyword>
<organism evidence="11 12">
    <name type="scientific">Jaapia argillacea MUCL 33604</name>
    <dbReference type="NCBI Taxonomy" id="933084"/>
    <lineage>
        <taxon>Eukaryota</taxon>
        <taxon>Fungi</taxon>
        <taxon>Dikarya</taxon>
        <taxon>Basidiomycota</taxon>
        <taxon>Agaricomycotina</taxon>
        <taxon>Agaricomycetes</taxon>
        <taxon>Agaricomycetidae</taxon>
        <taxon>Jaapiales</taxon>
        <taxon>Jaapiaceae</taxon>
        <taxon>Jaapia</taxon>
    </lineage>
</organism>
<feature type="region of interest" description="Disordered" evidence="9">
    <location>
        <begin position="23"/>
        <end position="191"/>
    </location>
</feature>
<evidence type="ECO:0000313" key="12">
    <source>
        <dbReference type="Proteomes" id="UP000027265"/>
    </source>
</evidence>
<dbReference type="EC" id="2.7.11.1" evidence="1"/>
<reference evidence="12" key="1">
    <citation type="journal article" date="2014" name="Proc. Natl. Acad. Sci. U.S.A.">
        <title>Extensive sampling of basidiomycete genomes demonstrates inadequacy of the white-rot/brown-rot paradigm for wood decay fungi.</title>
        <authorList>
            <person name="Riley R."/>
            <person name="Salamov A.A."/>
            <person name="Brown D.W."/>
            <person name="Nagy L.G."/>
            <person name="Floudas D."/>
            <person name="Held B.W."/>
            <person name="Levasseur A."/>
            <person name="Lombard V."/>
            <person name="Morin E."/>
            <person name="Otillar R."/>
            <person name="Lindquist E.A."/>
            <person name="Sun H."/>
            <person name="LaButti K.M."/>
            <person name="Schmutz J."/>
            <person name="Jabbour D."/>
            <person name="Luo H."/>
            <person name="Baker S.E."/>
            <person name="Pisabarro A.G."/>
            <person name="Walton J.D."/>
            <person name="Blanchette R.A."/>
            <person name="Henrissat B."/>
            <person name="Martin F."/>
            <person name="Cullen D."/>
            <person name="Hibbett D.S."/>
            <person name="Grigoriev I.V."/>
        </authorList>
    </citation>
    <scope>NUCLEOTIDE SEQUENCE [LARGE SCALE GENOMIC DNA]</scope>
    <source>
        <strain evidence="12">MUCL 33604</strain>
    </source>
</reference>
<dbReference type="Pfam" id="PF12330">
    <property type="entry name" value="Haspin_kinase"/>
    <property type="match status" value="1"/>
</dbReference>
<dbReference type="EMBL" id="KL197709">
    <property type="protein sequence ID" value="KDQ64363.1"/>
    <property type="molecule type" value="Genomic_DNA"/>
</dbReference>
<feature type="compositionally biased region" description="Pro residues" evidence="9">
    <location>
        <begin position="53"/>
        <end position="65"/>
    </location>
</feature>
<feature type="domain" description="Serine/threonine-protein kinase haspin C-terminal" evidence="10">
    <location>
        <begin position="676"/>
        <end position="754"/>
    </location>
</feature>
<gene>
    <name evidence="11" type="ORF">JAAARDRAFT_27985</name>
</gene>
<dbReference type="PANTHER" id="PTHR24419">
    <property type="entry name" value="INTERLEUKIN-1 RECEPTOR-ASSOCIATED KINASE"/>
    <property type="match status" value="1"/>
</dbReference>
<dbReference type="STRING" id="933084.A0A067QBB8"/>
<keyword evidence="4" id="KW-0547">Nucleotide-binding</keyword>
<feature type="compositionally biased region" description="Basic residues" evidence="9">
    <location>
        <begin position="222"/>
        <end position="231"/>
    </location>
</feature>
<evidence type="ECO:0000256" key="6">
    <source>
        <dbReference type="ARBA" id="ARBA00022840"/>
    </source>
</evidence>
<dbReference type="Gene3D" id="3.30.200.20">
    <property type="entry name" value="Phosphorylase Kinase, domain 1"/>
    <property type="match status" value="1"/>
</dbReference>
<dbReference type="PANTHER" id="PTHR24419:SF18">
    <property type="entry name" value="SERINE_THREONINE-PROTEIN KINASE HASPIN"/>
    <property type="match status" value="1"/>
</dbReference>
<dbReference type="InterPro" id="IPR024604">
    <property type="entry name" value="GSG2_C"/>
</dbReference>
<feature type="compositionally biased region" description="Basic and acidic residues" evidence="9">
    <location>
        <begin position="161"/>
        <end position="172"/>
    </location>
</feature>
<dbReference type="HOGENOM" id="CLU_015501_0_0_1"/>
<evidence type="ECO:0000256" key="8">
    <source>
        <dbReference type="ARBA" id="ARBA00048679"/>
    </source>
</evidence>
<evidence type="ECO:0000256" key="4">
    <source>
        <dbReference type="ARBA" id="ARBA00022741"/>
    </source>
</evidence>
<dbReference type="GO" id="GO:0005737">
    <property type="term" value="C:cytoplasm"/>
    <property type="evidence" value="ECO:0007669"/>
    <property type="project" value="TreeGrafter"/>
</dbReference>
<evidence type="ECO:0000256" key="1">
    <source>
        <dbReference type="ARBA" id="ARBA00012513"/>
    </source>
</evidence>
<dbReference type="InterPro" id="IPR011009">
    <property type="entry name" value="Kinase-like_dom_sf"/>
</dbReference>
<dbReference type="GO" id="GO:0005634">
    <property type="term" value="C:nucleus"/>
    <property type="evidence" value="ECO:0007669"/>
    <property type="project" value="TreeGrafter"/>
</dbReference>
<dbReference type="InParanoid" id="A0A067QBB8"/>
<dbReference type="GO" id="GO:0035556">
    <property type="term" value="P:intracellular signal transduction"/>
    <property type="evidence" value="ECO:0007669"/>
    <property type="project" value="TreeGrafter"/>
</dbReference>
<dbReference type="AlphaFoldDB" id="A0A067QBB8"/>
<keyword evidence="6" id="KW-0067">ATP-binding</keyword>
<feature type="compositionally biased region" description="Basic residues" evidence="9">
    <location>
        <begin position="137"/>
        <end position="146"/>
    </location>
</feature>
<sequence>MLGTRTKQVVAYGRRGQRIVAVSDGRDDIHDRDDWRKSVVQVPVEKPENTLPHVPPPKPKPAPVPRKPKQISSPSSSPAHATKIARKRLASDRLRKSPKASGSGKAVLSRHPLGLFQENVPGSPAVPSKKKSDGAKSKPRSPRVKKPFSPFVDMDIIVVDDEGHKLSQERRVSRTTIQPNPAPPLPAPTRARRVKAKVIPIPAPIIVSSDSEQDENFPLPKPPKKSGKRKVPVILSSDEEDVIDVLPPPPPPRRSKEVENVPPSKPEKRQSTRKAVIVLSSDEEEITEILPPHAPPPHIANQRPPLPRLARTDRVLAEPSRHNVQYSPIPGPYRPNKTYDIPLLVRSKPHKLTPIRNKHKGLFFPSSPPSPLNYSDEDLSLDFADLDLSVSLSLDLGSAEDAAAPEWVVPLLEECGQSGVHEFSAFIETFPFDPIVQPLHEGHASSSSGRYEFKKIGEASYSEVFGIGDVVLKVIPLRDEAGKLGFGDEVDSPPPSDVKDVVKEIIVTRAMGETCDGFVKLLRTYVVRGRYPSLLLSLWDGYNEKKGSESIRPDMFPVSQMYAIIVLPNGGPDLESYTFSTASKTGWRQACSIFWQVARSLSKAEELVDFEHRDLHWGQILVKNVPSSVPTQRRHGKTKMPMDHSSQGVKATVIDLGLARMDSGDGVTPHWTPFEEEVFEGEGDYQFDVYRMMRNYIGKGWTEFKPLTNVMWLHYLALKLLHSKRLRPPSTSRKSTVAVVSTAFTERECYECLVEMEKVLDKCVSGFKKIPVPPRGRRKTQAPTSKPLLIDGPESAMDVVKFAVKKGWI</sequence>
<protein>
    <recommendedName>
        <fullName evidence="1">non-specific serine/threonine protein kinase</fullName>
        <ecNumber evidence="1">2.7.11.1</ecNumber>
    </recommendedName>
</protein>
<proteinExistence type="predicted"/>
<keyword evidence="5" id="KW-0418">Kinase</keyword>
<evidence type="ECO:0000256" key="3">
    <source>
        <dbReference type="ARBA" id="ARBA00022679"/>
    </source>
</evidence>
<accession>A0A067QBB8</accession>
<dbReference type="Proteomes" id="UP000027265">
    <property type="component" value="Unassembled WGS sequence"/>
</dbReference>
<dbReference type="GO" id="GO:0000278">
    <property type="term" value="P:mitotic cell cycle"/>
    <property type="evidence" value="ECO:0007669"/>
    <property type="project" value="TreeGrafter"/>
</dbReference>
<evidence type="ECO:0000256" key="9">
    <source>
        <dbReference type="SAM" id="MobiDB-lite"/>
    </source>
</evidence>
<feature type="region of interest" description="Disordered" evidence="9">
    <location>
        <begin position="207"/>
        <end position="274"/>
    </location>
</feature>
<keyword evidence="2" id="KW-0723">Serine/threonine-protein kinase</keyword>
<dbReference type="OrthoDB" id="5327538at2759"/>
<dbReference type="GO" id="GO:0072354">
    <property type="term" value="F:histone H3T3 kinase activity"/>
    <property type="evidence" value="ECO:0007669"/>
    <property type="project" value="TreeGrafter"/>
</dbReference>
<feature type="compositionally biased region" description="Basic and acidic residues" evidence="9">
    <location>
        <begin position="24"/>
        <end position="37"/>
    </location>
</feature>
<dbReference type="Gene3D" id="1.10.510.10">
    <property type="entry name" value="Transferase(Phosphotransferase) domain 1"/>
    <property type="match status" value="1"/>
</dbReference>
<dbReference type="SMART" id="SM01331">
    <property type="entry name" value="DUF3635"/>
    <property type="match status" value="1"/>
</dbReference>
<evidence type="ECO:0000256" key="5">
    <source>
        <dbReference type="ARBA" id="ARBA00022777"/>
    </source>
</evidence>
<evidence type="ECO:0000256" key="2">
    <source>
        <dbReference type="ARBA" id="ARBA00022527"/>
    </source>
</evidence>
<evidence type="ECO:0000259" key="10">
    <source>
        <dbReference type="SMART" id="SM01331"/>
    </source>
</evidence>
<keyword evidence="3" id="KW-0808">Transferase</keyword>
<dbReference type="GO" id="GO:0005524">
    <property type="term" value="F:ATP binding"/>
    <property type="evidence" value="ECO:0007669"/>
    <property type="project" value="UniProtKB-KW"/>
</dbReference>
<dbReference type="SUPFAM" id="SSF56112">
    <property type="entry name" value="Protein kinase-like (PK-like)"/>
    <property type="match status" value="1"/>
</dbReference>
<comment type="catalytic activity">
    <reaction evidence="7">
        <text>L-threonyl-[protein] + ATP = O-phospho-L-threonyl-[protein] + ADP + H(+)</text>
        <dbReference type="Rhea" id="RHEA:46608"/>
        <dbReference type="Rhea" id="RHEA-COMP:11060"/>
        <dbReference type="Rhea" id="RHEA-COMP:11605"/>
        <dbReference type="ChEBI" id="CHEBI:15378"/>
        <dbReference type="ChEBI" id="CHEBI:30013"/>
        <dbReference type="ChEBI" id="CHEBI:30616"/>
        <dbReference type="ChEBI" id="CHEBI:61977"/>
        <dbReference type="ChEBI" id="CHEBI:456216"/>
        <dbReference type="EC" id="2.7.11.1"/>
    </reaction>
</comment>
<name>A0A067QBB8_9AGAM</name>
<evidence type="ECO:0000313" key="11">
    <source>
        <dbReference type="EMBL" id="KDQ64363.1"/>
    </source>
</evidence>
<evidence type="ECO:0000256" key="7">
    <source>
        <dbReference type="ARBA" id="ARBA00047899"/>
    </source>
</evidence>
<comment type="catalytic activity">
    <reaction evidence="8">
        <text>L-seryl-[protein] + ATP = O-phospho-L-seryl-[protein] + ADP + H(+)</text>
        <dbReference type="Rhea" id="RHEA:17989"/>
        <dbReference type="Rhea" id="RHEA-COMP:9863"/>
        <dbReference type="Rhea" id="RHEA-COMP:11604"/>
        <dbReference type="ChEBI" id="CHEBI:15378"/>
        <dbReference type="ChEBI" id="CHEBI:29999"/>
        <dbReference type="ChEBI" id="CHEBI:30616"/>
        <dbReference type="ChEBI" id="CHEBI:83421"/>
        <dbReference type="ChEBI" id="CHEBI:456216"/>
        <dbReference type="EC" id="2.7.11.1"/>
    </reaction>
</comment>